<organism evidence="2 5">
    <name type="scientific">Plasmodium ovale curtisi</name>
    <dbReference type="NCBI Taxonomy" id="864141"/>
    <lineage>
        <taxon>Eukaryota</taxon>
        <taxon>Sar</taxon>
        <taxon>Alveolata</taxon>
        <taxon>Apicomplexa</taxon>
        <taxon>Aconoidasida</taxon>
        <taxon>Haemosporida</taxon>
        <taxon>Plasmodiidae</taxon>
        <taxon>Plasmodium</taxon>
        <taxon>Plasmodium (Plasmodium)</taxon>
    </lineage>
</organism>
<accession>A0A1A8WLF6</accession>
<proteinExistence type="predicted"/>
<reference evidence="2" key="2">
    <citation type="submission" date="2016-05" db="EMBL/GenBank/DDBJ databases">
        <authorList>
            <person name="Lavstsen T."/>
            <person name="Jespersen J.S."/>
        </authorList>
    </citation>
    <scope>NUCLEOTIDE SEQUENCE [LARGE SCALE GENOMIC DNA]</scope>
</reference>
<dbReference type="EMBL" id="FLQV01003833">
    <property type="protein sequence ID" value="SBT02881.1"/>
    <property type="molecule type" value="Genomic_DNA"/>
</dbReference>
<evidence type="ECO:0000313" key="4">
    <source>
        <dbReference type="Proteomes" id="UP000078546"/>
    </source>
</evidence>
<sequence length="335" mass="39012">MVQSQGFSGDFKEEELPSNKYKIELCKKNEIQKLEERTSNVNYYDDCEEPVNDFYVAFKANHDIFKTKCNNGNGPKCCRDVNYYLDLVTGIFKASLLENDDKNKLIKKVKVEWEPNLRAQNIYTCERQTDLDSTRKRGILQHLYDLKEDETFILSFPQKYKDYLSKKWEKIISYTDLQPSALFIKIENNSMGIIEKYAQFLDSSDYICGNNLDELSTDDIKFSTDVDSFVTSISLDRISPNSGTKICYNKPYVDMLKYKASNIQRINNALSIGIAFLGVFLILIFLYEFSPLGKLLRRCTKKKDKVHENILEEMIESYENSKNERPYISYNSVAN</sequence>
<name>A0A1A8WLF6_PLAOA</name>
<gene>
    <name evidence="3" type="ORF">POVCU1_081760</name>
    <name evidence="2" type="ORF">POVCU2_0083430</name>
</gene>
<evidence type="ECO:0000256" key="1">
    <source>
        <dbReference type="SAM" id="Phobius"/>
    </source>
</evidence>
<keyword evidence="1" id="KW-1133">Transmembrane helix</keyword>
<feature type="transmembrane region" description="Helical" evidence="1">
    <location>
        <begin position="269"/>
        <end position="289"/>
    </location>
</feature>
<keyword evidence="1" id="KW-0812">Transmembrane</keyword>
<dbReference type="AlphaFoldDB" id="A0A1A8WLF6"/>
<protein>
    <submittedName>
        <fullName evidence="2">PIR Superfamily Protein</fullName>
    </submittedName>
</protein>
<reference evidence="4 5" key="1">
    <citation type="submission" date="2016-05" db="EMBL/GenBank/DDBJ databases">
        <authorList>
            <person name="Naeem Raeece"/>
        </authorList>
    </citation>
    <scope>NUCLEOTIDE SEQUENCE [LARGE SCALE GENOMIC DNA]</scope>
</reference>
<keyword evidence="1" id="KW-0472">Membrane</keyword>
<dbReference type="Proteomes" id="UP000078560">
    <property type="component" value="Unassembled WGS sequence"/>
</dbReference>
<dbReference type="Proteomes" id="UP000078546">
    <property type="component" value="Unassembled WGS sequence"/>
</dbReference>
<dbReference type="EMBL" id="FLQU01001604">
    <property type="protein sequence ID" value="SBS93753.1"/>
    <property type="molecule type" value="Genomic_DNA"/>
</dbReference>
<evidence type="ECO:0000313" key="5">
    <source>
        <dbReference type="Proteomes" id="UP000078560"/>
    </source>
</evidence>
<evidence type="ECO:0000313" key="3">
    <source>
        <dbReference type="EMBL" id="SBT02881.1"/>
    </source>
</evidence>
<evidence type="ECO:0000313" key="2">
    <source>
        <dbReference type="EMBL" id="SBS93753.1"/>
    </source>
</evidence>